<evidence type="ECO:0000256" key="2">
    <source>
        <dbReference type="SAM" id="MobiDB-lite"/>
    </source>
</evidence>
<dbReference type="AlphaFoldDB" id="A0A4U6X501"/>
<reference evidence="4 5" key="1">
    <citation type="journal article" date="2019" name="PLoS ONE">
        <title>Comparative genome analysis indicates high evolutionary potential of pathogenicity genes in Colletotrichum tanaceti.</title>
        <authorList>
            <person name="Lelwala R.V."/>
            <person name="Korhonen P.K."/>
            <person name="Young N.D."/>
            <person name="Scott J.B."/>
            <person name="Ades P.A."/>
            <person name="Gasser R.B."/>
            <person name="Taylor P.W.J."/>
        </authorList>
    </citation>
    <scope>NUCLEOTIDE SEQUENCE [LARGE SCALE GENOMIC DNA]</scope>
    <source>
        <strain evidence="4">BRIP57314</strain>
    </source>
</reference>
<protein>
    <submittedName>
        <fullName evidence="4">Norsolorinic acid reductase</fullName>
    </submittedName>
</protein>
<dbReference type="EMBL" id="PJEX01000392">
    <property type="protein sequence ID" value="TKW50478.1"/>
    <property type="molecule type" value="Genomic_DNA"/>
</dbReference>
<dbReference type="Proteomes" id="UP000310108">
    <property type="component" value="Unassembled WGS sequence"/>
</dbReference>
<organism evidence="4 5">
    <name type="scientific">Colletotrichum tanaceti</name>
    <dbReference type="NCBI Taxonomy" id="1306861"/>
    <lineage>
        <taxon>Eukaryota</taxon>
        <taxon>Fungi</taxon>
        <taxon>Dikarya</taxon>
        <taxon>Ascomycota</taxon>
        <taxon>Pezizomycotina</taxon>
        <taxon>Sordariomycetes</taxon>
        <taxon>Hypocreomycetidae</taxon>
        <taxon>Glomerellales</taxon>
        <taxon>Glomerellaceae</taxon>
        <taxon>Colletotrichum</taxon>
        <taxon>Colletotrichum destructivum species complex</taxon>
    </lineage>
</organism>
<accession>A0A4U6X501</accession>
<name>A0A4U6X501_9PEZI</name>
<evidence type="ECO:0000313" key="4">
    <source>
        <dbReference type="EMBL" id="TKW50478.1"/>
    </source>
</evidence>
<sequence>MVIATKYTAGYRLYSRRKDPLQSNFAGNSAKNARANGLTPFSVYQGQRNVSLRDTEAEIIPMCEDQGMAVVSWANLGGGQLLTSEQREKLEKDPDARPNFYENSPIANL</sequence>
<comment type="caution">
    <text evidence="4">The sequence shown here is derived from an EMBL/GenBank/DDBJ whole genome shotgun (WGS) entry which is preliminary data.</text>
</comment>
<feature type="region of interest" description="Disordered" evidence="2">
    <location>
        <begin position="85"/>
        <end position="109"/>
    </location>
</feature>
<dbReference type="InterPro" id="IPR036812">
    <property type="entry name" value="NAD(P)_OxRdtase_dom_sf"/>
</dbReference>
<proteinExistence type="predicted"/>
<evidence type="ECO:0000313" key="5">
    <source>
        <dbReference type="Proteomes" id="UP000310108"/>
    </source>
</evidence>
<dbReference type="SUPFAM" id="SSF51430">
    <property type="entry name" value="NAD(P)-linked oxidoreductase"/>
    <property type="match status" value="1"/>
</dbReference>
<keyword evidence="1" id="KW-0560">Oxidoreductase</keyword>
<dbReference type="InterPro" id="IPR023210">
    <property type="entry name" value="NADP_OxRdtase_dom"/>
</dbReference>
<dbReference type="STRING" id="1306861.A0A4U6X501"/>
<evidence type="ECO:0000256" key="1">
    <source>
        <dbReference type="ARBA" id="ARBA00023002"/>
    </source>
</evidence>
<feature type="domain" description="NADP-dependent oxidoreductase" evidence="3">
    <location>
        <begin position="23"/>
        <end position="100"/>
    </location>
</feature>
<dbReference type="Gene3D" id="3.20.20.100">
    <property type="entry name" value="NADP-dependent oxidoreductase domain"/>
    <property type="match status" value="1"/>
</dbReference>
<evidence type="ECO:0000259" key="3">
    <source>
        <dbReference type="Pfam" id="PF00248"/>
    </source>
</evidence>
<dbReference type="Pfam" id="PF00248">
    <property type="entry name" value="Aldo_ket_red"/>
    <property type="match status" value="1"/>
</dbReference>
<keyword evidence="5" id="KW-1185">Reference proteome</keyword>
<dbReference type="GO" id="GO:0016491">
    <property type="term" value="F:oxidoreductase activity"/>
    <property type="evidence" value="ECO:0007669"/>
    <property type="project" value="UniProtKB-KW"/>
</dbReference>
<feature type="compositionally biased region" description="Basic and acidic residues" evidence="2">
    <location>
        <begin position="85"/>
        <end position="96"/>
    </location>
</feature>
<gene>
    <name evidence="4" type="primary">norA</name>
    <name evidence="4" type="ORF">CTA1_5530</name>
</gene>